<evidence type="ECO:0000256" key="1">
    <source>
        <dbReference type="SAM" id="MobiDB-lite"/>
    </source>
</evidence>
<proteinExistence type="predicted"/>
<name>A0A8H5C9W8_9AGAR</name>
<accession>A0A8H5C9W8</accession>
<dbReference type="Proteomes" id="UP000541558">
    <property type="component" value="Unassembled WGS sequence"/>
</dbReference>
<sequence>MAPHADDITLTELELPQDLIRLFRSFGTLSKAERTSVRNLMKDYTDQLANHPEARTSRAAPSANPSSASVPQNDRLEKKLSALQSLFAPIRRLPPEILVEIFRNYLSPVLDHPTIQLSPTPRTLGSICSFWRTTTLSSPILWTHVSILGEGDSYMEPDVTARHAEGARLWMDRLGQLPWSLSIQLDLHASSQGPSRVPLADVLRHPATARLRELGIIADAPVTGVEGQTFPALESLLVRWRQANHHMYSLESVFPIVPKLKKLVVVNVITLNSFTDKLPWSHLTHLFIEGTTFRKWRMIIGLCTSLQEGCFSIEDPSHHIQEIMSSGEPITPAVLPHLTRLTFLNRPPLQEDFRELSFPALEEFNIVHGSSGLDEWTFPPTLHAFQDIRRLTIAGKTEVDLPTTIFHLLEATHSLLELRLDINCNVDQLFKFLMYDHSKVRLGLLENLDVSFTVPRPSDSSSSPLVILQEILRSRSPEAARRIGSVPVLQSVAIRLRDPPVSLCDIEAACRQMGFLNGEINIEKERPSAPIPSITLPGDSLGGYKHWDDGLTDFLLPNGSLPD</sequence>
<dbReference type="SUPFAM" id="SSF52047">
    <property type="entry name" value="RNI-like"/>
    <property type="match status" value="1"/>
</dbReference>
<evidence type="ECO:0000313" key="2">
    <source>
        <dbReference type="EMBL" id="KAF5337374.1"/>
    </source>
</evidence>
<dbReference type="EMBL" id="JAACJK010000057">
    <property type="protein sequence ID" value="KAF5337374.1"/>
    <property type="molecule type" value="Genomic_DNA"/>
</dbReference>
<keyword evidence="3" id="KW-1185">Reference proteome</keyword>
<protein>
    <recommendedName>
        <fullName evidence="4">F-box domain-containing protein</fullName>
    </recommendedName>
</protein>
<feature type="region of interest" description="Disordered" evidence="1">
    <location>
        <begin position="52"/>
        <end position="74"/>
    </location>
</feature>
<comment type="caution">
    <text evidence="2">The sequence shown here is derived from an EMBL/GenBank/DDBJ whole genome shotgun (WGS) entry which is preliminary data.</text>
</comment>
<dbReference type="AlphaFoldDB" id="A0A8H5C9W8"/>
<gene>
    <name evidence="2" type="ORF">D9611_002953</name>
</gene>
<feature type="compositionally biased region" description="Low complexity" evidence="1">
    <location>
        <begin position="57"/>
        <end position="69"/>
    </location>
</feature>
<dbReference type="OrthoDB" id="3221235at2759"/>
<evidence type="ECO:0008006" key="4">
    <source>
        <dbReference type="Google" id="ProtNLM"/>
    </source>
</evidence>
<organism evidence="2 3">
    <name type="scientific">Ephemerocybe angulata</name>
    <dbReference type="NCBI Taxonomy" id="980116"/>
    <lineage>
        <taxon>Eukaryota</taxon>
        <taxon>Fungi</taxon>
        <taxon>Dikarya</taxon>
        <taxon>Basidiomycota</taxon>
        <taxon>Agaricomycotina</taxon>
        <taxon>Agaricomycetes</taxon>
        <taxon>Agaricomycetidae</taxon>
        <taxon>Agaricales</taxon>
        <taxon>Agaricineae</taxon>
        <taxon>Psathyrellaceae</taxon>
        <taxon>Ephemerocybe</taxon>
    </lineage>
</organism>
<reference evidence="2 3" key="1">
    <citation type="journal article" date="2020" name="ISME J.">
        <title>Uncovering the hidden diversity of litter-decomposition mechanisms in mushroom-forming fungi.</title>
        <authorList>
            <person name="Floudas D."/>
            <person name="Bentzer J."/>
            <person name="Ahren D."/>
            <person name="Johansson T."/>
            <person name="Persson P."/>
            <person name="Tunlid A."/>
        </authorList>
    </citation>
    <scope>NUCLEOTIDE SEQUENCE [LARGE SCALE GENOMIC DNA]</scope>
    <source>
        <strain evidence="2 3">CBS 175.51</strain>
    </source>
</reference>
<evidence type="ECO:0000313" key="3">
    <source>
        <dbReference type="Proteomes" id="UP000541558"/>
    </source>
</evidence>